<dbReference type="AlphaFoldDB" id="A0A3M7SBJ3"/>
<name>A0A3M7SBJ3_BRAPC</name>
<organism evidence="1 2">
    <name type="scientific">Brachionus plicatilis</name>
    <name type="common">Marine rotifer</name>
    <name type="synonym">Brachionus muelleri</name>
    <dbReference type="NCBI Taxonomy" id="10195"/>
    <lineage>
        <taxon>Eukaryota</taxon>
        <taxon>Metazoa</taxon>
        <taxon>Spiralia</taxon>
        <taxon>Gnathifera</taxon>
        <taxon>Rotifera</taxon>
        <taxon>Eurotatoria</taxon>
        <taxon>Monogononta</taxon>
        <taxon>Pseudotrocha</taxon>
        <taxon>Ploima</taxon>
        <taxon>Brachionidae</taxon>
        <taxon>Brachionus</taxon>
    </lineage>
</organism>
<dbReference type="Proteomes" id="UP000276133">
    <property type="component" value="Unassembled WGS sequence"/>
</dbReference>
<evidence type="ECO:0000313" key="1">
    <source>
        <dbReference type="EMBL" id="RNA33203.1"/>
    </source>
</evidence>
<keyword evidence="2" id="KW-1185">Reference proteome</keyword>
<comment type="caution">
    <text evidence="1">The sequence shown here is derived from an EMBL/GenBank/DDBJ whole genome shotgun (WGS) entry which is preliminary data.</text>
</comment>
<gene>
    <name evidence="1" type="ORF">BpHYR1_037589</name>
</gene>
<protein>
    <submittedName>
        <fullName evidence="1">Uncharacterized protein</fullName>
    </submittedName>
</protein>
<proteinExistence type="predicted"/>
<dbReference type="EMBL" id="REGN01001668">
    <property type="protein sequence ID" value="RNA33203.1"/>
    <property type="molecule type" value="Genomic_DNA"/>
</dbReference>
<evidence type="ECO:0000313" key="2">
    <source>
        <dbReference type="Proteomes" id="UP000276133"/>
    </source>
</evidence>
<reference evidence="1 2" key="1">
    <citation type="journal article" date="2018" name="Sci. Rep.">
        <title>Genomic signatures of local adaptation to the degree of environmental predictability in rotifers.</title>
        <authorList>
            <person name="Franch-Gras L."/>
            <person name="Hahn C."/>
            <person name="Garcia-Roger E.M."/>
            <person name="Carmona M.J."/>
            <person name="Serra M."/>
            <person name="Gomez A."/>
        </authorList>
    </citation>
    <scope>NUCLEOTIDE SEQUENCE [LARGE SCALE GENOMIC DNA]</scope>
    <source>
        <strain evidence="1">HYR1</strain>
    </source>
</reference>
<accession>A0A3M7SBJ3</accession>
<sequence length="140" mass="15811">MVCFIFFLCLWGLFFFYFSVLNSKQIATILSVNFDPKLYRPKALFTKRKNWLNLYNKISTSRLNLFTIQSLVFATGSASFLDESLSELVVLSALSLESTSSLDRLDFVLSDLQASSSLSWLFSSTSVINTVTSLTVIEMV</sequence>